<evidence type="ECO:0008006" key="4">
    <source>
        <dbReference type="Google" id="ProtNLM"/>
    </source>
</evidence>
<gene>
    <name evidence="2" type="ORF">GCM10007870_25590</name>
</gene>
<dbReference type="GeneID" id="76196191"/>
<name>A0ABQ5WWJ9_9PROT</name>
<dbReference type="RefSeq" id="WP_145994789.1">
    <property type="nucleotide sequence ID" value="NZ_BEWP01000023.1"/>
</dbReference>
<protein>
    <recommendedName>
        <fullName evidence="4">Bacterial EndoU nuclease domain-containing protein</fullName>
    </recommendedName>
</protein>
<proteinExistence type="predicted"/>
<evidence type="ECO:0000256" key="1">
    <source>
        <dbReference type="SAM" id="SignalP"/>
    </source>
</evidence>
<comment type="caution">
    <text evidence="2">The sequence shown here is derived from an EMBL/GenBank/DDBJ whole genome shotgun (WGS) entry which is preliminary data.</text>
</comment>
<feature type="chain" id="PRO_5046537394" description="Bacterial EndoU nuclease domain-containing protein" evidence="1">
    <location>
        <begin position="30"/>
        <end position="211"/>
    </location>
</feature>
<dbReference type="Proteomes" id="UP001156629">
    <property type="component" value="Unassembled WGS sequence"/>
</dbReference>
<organism evidence="2 3">
    <name type="scientific">Gluconobacter kondonii</name>
    <dbReference type="NCBI Taxonomy" id="941463"/>
    <lineage>
        <taxon>Bacteria</taxon>
        <taxon>Pseudomonadati</taxon>
        <taxon>Pseudomonadota</taxon>
        <taxon>Alphaproteobacteria</taxon>
        <taxon>Acetobacterales</taxon>
        <taxon>Acetobacteraceae</taxon>
        <taxon>Gluconobacter</taxon>
    </lineage>
</organism>
<keyword evidence="3" id="KW-1185">Reference proteome</keyword>
<accession>A0ABQ5WWJ9</accession>
<sequence length="211" mass="22614">MTLTKVANKLINKHVVATFLFGASSFVLADAAPKCSIYNPGPCASETDLPMEQVRAFIRRTVNHASLHSGKRPVHNPTLDTMAGSVLGRPAGMRDVAGARVLYGVHAESGDFHGAIALSLNGKGVSAIAFRRPVNPCEWEKHCSPGWPPAYQISIYIKRSLIDGDLQKELLSWAHSGTVDPSNPAHNGPNGATLDLSIPKKATVFTSIFSF</sequence>
<feature type="signal peptide" evidence="1">
    <location>
        <begin position="1"/>
        <end position="29"/>
    </location>
</feature>
<keyword evidence="1" id="KW-0732">Signal</keyword>
<evidence type="ECO:0000313" key="2">
    <source>
        <dbReference type="EMBL" id="GLQ66974.1"/>
    </source>
</evidence>
<dbReference type="EMBL" id="BSNV01000044">
    <property type="protein sequence ID" value="GLQ66974.1"/>
    <property type="molecule type" value="Genomic_DNA"/>
</dbReference>
<reference evidence="3" key="1">
    <citation type="journal article" date="2019" name="Int. J. Syst. Evol. Microbiol.">
        <title>The Global Catalogue of Microorganisms (GCM) 10K type strain sequencing project: providing services to taxonomists for standard genome sequencing and annotation.</title>
        <authorList>
            <consortium name="The Broad Institute Genomics Platform"/>
            <consortium name="The Broad Institute Genome Sequencing Center for Infectious Disease"/>
            <person name="Wu L."/>
            <person name="Ma J."/>
        </authorList>
    </citation>
    <scope>NUCLEOTIDE SEQUENCE [LARGE SCALE GENOMIC DNA]</scope>
    <source>
        <strain evidence="3">NBRC 3266</strain>
    </source>
</reference>
<evidence type="ECO:0000313" key="3">
    <source>
        <dbReference type="Proteomes" id="UP001156629"/>
    </source>
</evidence>